<evidence type="ECO:0000313" key="2">
    <source>
        <dbReference type="Proteomes" id="UP000598467"/>
    </source>
</evidence>
<comment type="caution">
    <text evidence="1">The sequence shown here is derived from an EMBL/GenBank/DDBJ whole genome shotgun (WGS) entry which is preliminary data.</text>
</comment>
<accession>A0A926NTE2</accession>
<sequence>MRLTPTDVTQQTNALPDDQRGRLAVYCYRRSHLRRLGLTIASQCSRRSLVEEAGHAGELIHFQATNMAATLASDTYMSSRIPKRQISLHKV</sequence>
<dbReference type="EMBL" id="JABFCZ010000007">
    <property type="protein sequence ID" value="MBD1546094.1"/>
    <property type="molecule type" value="Genomic_DNA"/>
</dbReference>
<dbReference type="AlphaFoldDB" id="A0A926NTE2"/>
<reference evidence="1" key="1">
    <citation type="submission" date="2020-05" db="EMBL/GenBank/DDBJ databases">
        <title>Identification of trans-AT polyketide cluster in two marine bacteria, producers of a novel glutaramide-containing polyketide sesbanimide D and analogs.</title>
        <authorList>
            <person name="Kacar D."/>
            <person name="Rodriguez P."/>
            <person name="Canedo L."/>
            <person name="Gonzalez E."/>
            <person name="Galan B."/>
            <person name="De La Calle F."/>
            <person name="Garcia J.L."/>
        </authorList>
    </citation>
    <scope>NUCLEOTIDE SEQUENCE</scope>
    <source>
        <strain evidence="1">PHM038</strain>
    </source>
</reference>
<protein>
    <submittedName>
        <fullName evidence="1">Uncharacterized protein</fullName>
    </submittedName>
</protein>
<organism evidence="1 2">
    <name type="scientific">Roseibium aggregatum</name>
    <dbReference type="NCBI Taxonomy" id="187304"/>
    <lineage>
        <taxon>Bacteria</taxon>
        <taxon>Pseudomonadati</taxon>
        <taxon>Pseudomonadota</taxon>
        <taxon>Alphaproteobacteria</taxon>
        <taxon>Hyphomicrobiales</taxon>
        <taxon>Stappiaceae</taxon>
        <taxon>Roseibium</taxon>
    </lineage>
</organism>
<dbReference type="Proteomes" id="UP000598467">
    <property type="component" value="Unassembled WGS sequence"/>
</dbReference>
<proteinExistence type="predicted"/>
<gene>
    <name evidence="1" type="ORF">HK439_07465</name>
</gene>
<name>A0A926NTE2_9HYPH</name>
<evidence type="ECO:0000313" key="1">
    <source>
        <dbReference type="EMBL" id="MBD1546094.1"/>
    </source>
</evidence>